<dbReference type="InterPro" id="IPR007213">
    <property type="entry name" value="Ppm1/Ppm2/Tcmp"/>
</dbReference>
<dbReference type="InterPro" id="IPR029063">
    <property type="entry name" value="SAM-dependent_MTases_sf"/>
</dbReference>
<dbReference type="PANTHER" id="PTHR43619">
    <property type="entry name" value="S-ADENOSYL-L-METHIONINE-DEPENDENT METHYLTRANSFERASE YKTD-RELATED"/>
    <property type="match status" value="1"/>
</dbReference>
<keyword evidence="2" id="KW-0808">Transferase</keyword>
<reference evidence="4 5" key="1">
    <citation type="journal article" date="2024" name="J. Plant Pathol.">
        <title>Sequence and assembly of the genome of Seiridium unicorne, isolate CBS 538.82, causal agent of cypress canker disease.</title>
        <authorList>
            <person name="Scali E."/>
            <person name="Rocca G.D."/>
            <person name="Danti R."/>
            <person name="Garbelotto M."/>
            <person name="Barberini S."/>
            <person name="Baroncelli R."/>
            <person name="Emiliani G."/>
        </authorList>
    </citation>
    <scope>NUCLEOTIDE SEQUENCE [LARGE SCALE GENOMIC DNA]</scope>
    <source>
        <strain evidence="4 5">BM-138-508</strain>
    </source>
</reference>
<name>A0ABR2VBX1_9PEZI</name>
<feature type="compositionally biased region" description="Low complexity" evidence="3">
    <location>
        <begin position="305"/>
        <end position="327"/>
    </location>
</feature>
<keyword evidence="5" id="KW-1185">Reference proteome</keyword>
<protein>
    <submittedName>
        <fullName evidence="4">S-adenosyl-L-methionine-dependent methyltransferase</fullName>
    </submittedName>
</protein>
<organism evidence="4 5">
    <name type="scientific">Seiridium unicorne</name>
    <dbReference type="NCBI Taxonomy" id="138068"/>
    <lineage>
        <taxon>Eukaryota</taxon>
        <taxon>Fungi</taxon>
        <taxon>Dikarya</taxon>
        <taxon>Ascomycota</taxon>
        <taxon>Pezizomycotina</taxon>
        <taxon>Sordariomycetes</taxon>
        <taxon>Xylariomycetidae</taxon>
        <taxon>Amphisphaeriales</taxon>
        <taxon>Sporocadaceae</taxon>
        <taxon>Seiridium</taxon>
    </lineage>
</organism>
<sequence>MSTSRSIASSSGSSGLRAAERKLNTPPKFVTEAQQTLLYFRAVDADDPESILNDIYAKQLINKIPLDIVDTMGQDLRYVKFWCLRAKRIDWWCRDFMMENPECTVVNLSCGLDTRNHRLQPPASVRWFDVDHPEVLEFRNRVISRPGGDYRTTAIDIADDDPSWIYAFPKDRPTLVIAESNMFYLKPQIAKGIFYTIAEHFSHGQITFDVLGSMCASLINMKMATAQKNSGMKILWPVNDPRVLTRIHPKIRFIDEMRYSDDMPPWFGEFKTKLLKMLPAYRNLGRVILLSFGEANRGLEDRPFTSHGGDSSSSYTSSGRGYTTPGSLSRSSTFMRD</sequence>
<dbReference type="GO" id="GO:0008168">
    <property type="term" value="F:methyltransferase activity"/>
    <property type="evidence" value="ECO:0007669"/>
    <property type="project" value="UniProtKB-KW"/>
</dbReference>
<gene>
    <name evidence="4" type="ORF">SUNI508_13654</name>
</gene>
<dbReference type="Proteomes" id="UP001408356">
    <property type="component" value="Unassembled WGS sequence"/>
</dbReference>
<dbReference type="PANTHER" id="PTHR43619:SF2">
    <property type="entry name" value="S-ADENOSYL-L-METHIONINE-DEPENDENT METHYLTRANSFERASES SUPERFAMILY PROTEIN"/>
    <property type="match status" value="1"/>
</dbReference>
<keyword evidence="1 4" id="KW-0489">Methyltransferase</keyword>
<dbReference type="SUPFAM" id="SSF53335">
    <property type="entry name" value="S-adenosyl-L-methionine-dependent methyltransferases"/>
    <property type="match status" value="1"/>
</dbReference>
<evidence type="ECO:0000256" key="2">
    <source>
        <dbReference type="ARBA" id="ARBA00022679"/>
    </source>
</evidence>
<accession>A0ABR2VBX1</accession>
<dbReference type="GO" id="GO:0032259">
    <property type="term" value="P:methylation"/>
    <property type="evidence" value="ECO:0007669"/>
    <property type="project" value="UniProtKB-KW"/>
</dbReference>
<evidence type="ECO:0000256" key="3">
    <source>
        <dbReference type="SAM" id="MobiDB-lite"/>
    </source>
</evidence>
<feature type="compositionally biased region" description="Polar residues" evidence="3">
    <location>
        <begin position="328"/>
        <end position="337"/>
    </location>
</feature>
<comment type="caution">
    <text evidence="4">The sequence shown here is derived from an EMBL/GenBank/DDBJ whole genome shotgun (WGS) entry which is preliminary data.</text>
</comment>
<feature type="region of interest" description="Disordered" evidence="3">
    <location>
        <begin position="301"/>
        <end position="337"/>
    </location>
</feature>
<dbReference type="Pfam" id="PF04072">
    <property type="entry name" value="LCM"/>
    <property type="match status" value="1"/>
</dbReference>
<evidence type="ECO:0000313" key="5">
    <source>
        <dbReference type="Proteomes" id="UP001408356"/>
    </source>
</evidence>
<dbReference type="EMBL" id="JARVKF010000039">
    <property type="protein sequence ID" value="KAK9424414.1"/>
    <property type="molecule type" value="Genomic_DNA"/>
</dbReference>
<evidence type="ECO:0000256" key="1">
    <source>
        <dbReference type="ARBA" id="ARBA00022603"/>
    </source>
</evidence>
<proteinExistence type="predicted"/>
<dbReference type="Gene3D" id="3.40.50.150">
    <property type="entry name" value="Vaccinia Virus protein VP39"/>
    <property type="match status" value="1"/>
</dbReference>
<evidence type="ECO:0000313" key="4">
    <source>
        <dbReference type="EMBL" id="KAK9424414.1"/>
    </source>
</evidence>